<comment type="cofactor">
    <cofactor evidence="1">
        <name>Mg(2+)</name>
        <dbReference type="ChEBI" id="CHEBI:18420"/>
    </cofactor>
</comment>
<dbReference type="OrthoDB" id="511483at2"/>
<evidence type="ECO:0000256" key="2">
    <source>
        <dbReference type="ARBA" id="ARBA00022801"/>
    </source>
</evidence>
<evidence type="ECO:0000256" key="1">
    <source>
        <dbReference type="ARBA" id="ARBA00001946"/>
    </source>
</evidence>
<gene>
    <name evidence="5" type="ORF">EDC18_103321</name>
</gene>
<protein>
    <submittedName>
        <fullName evidence="5">NUDIX domain-containing protein</fullName>
    </submittedName>
</protein>
<dbReference type="CDD" id="cd02883">
    <property type="entry name" value="NUDIX_Hydrolase"/>
    <property type="match status" value="1"/>
</dbReference>
<dbReference type="PANTHER" id="PTHR43046">
    <property type="entry name" value="GDP-MANNOSE MANNOSYL HYDROLASE"/>
    <property type="match status" value="1"/>
</dbReference>
<dbReference type="PANTHER" id="PTHR43046:SF15">
    <property type="entry name" value="MUTT_NUDIX FAMILY PROTEIN"/>
    <property type="match status" value="1"/>
</dbReference>
<evidence type="ECO:0000259" key="4">
    <source>
        <dbReference type="PROSITE" id="PS51462"/>
    </source>
</evidence>
<keyword evidence="6" id="KW-1185">Reference proteome</keyword>
<dbReference type="PROSITE" id="PS51462">
    <property type="entry name" value="NUDIX"/>
    <property type="match status" value="1"/>
</dbReference>
<name>A0A4R3MMU3_9FIRM</name>
<dbReference type="Proteomes" id="UP000294902">
    <property type="component" value="Unassembled WGS sequence"/>
</dbReference>
<comment type="similarity">
    <text evidence="3">Belongs to the Nudix hydrolase family.</text>
</comment>
<keyword evidence="2 3" id="KW-0378">Hydrolase</keyword>
<dbReference type="InterPro" id="IPR015797">
    <property type="entry name" value="NUDIX_hydrolase-like_dom_sf"/>
</dbReference>
<accession>A0A4R3MMU3</accession>
<organism evidence="5 6">
    <name type="scientific">Natranaerovirga pectinivora</name>
    <dbReference type="NCBI Taxonomy" id="682400"/>
    <lineage>
        <taxon>Bacteria</taxon>
        <taxon>Bacillati</taxon>
        <taxon>Bacillota</taxon>
        <taxon>Clostridia</taxon>
        <taxon>Lachnospirales</taxon>
        <taxon>Natranaerovirgaceae</taxon>
        <taxon>Natranaerovirga</taxon>
    </lineage>
</organism>
<dbReference type="AlphaFoldDB" id="A0A4R3MMU3"/>
<dbReference type="EMBL" id="SMAL01000003">
    <property type="protein sequence ID" value="TCT15613.1"/>
    <property type="molecule type" value="Genomic_DNA"/>
</dbReference>
<dbReference type="SUPFAM" id="SSF55811">
    <property type="entry name" value="Nudix"/>
    <property type="match status" value="1"/>
</dbReference>
<dbReference type="GO" id="GO:0016787">
    <property type="term" value="F:hydrolase activity"/>
    <property type="evidence" value="ECO:0007669"/>
    <property type="project" value="UniProtKB-KW"/>
</dbReference>
<dbReference type="RefSeq" id="WP_132251454.1">
    <property type="nucleotide sequence ID" value="NZ_SMAL01000003.1"/>
</dbReference>
<reference evidence="5 6" key="1">
    <citation type="submission" date="2019-03" db="EMBL/GenBank/DDBJ databases">
        <title>Genomic Encyclopedia of Type Strains, Phase IV (KMG-IV): sequencing the most valuable type-strain genomes for metagenomic binning, comparative biology and taxonomic classification.</title>
        <authorList>
            <person name="Goeker M."/>
        </authorList>
    </citation>
    <scope>NUCLEOTIDE SEQUENCE [LARGE SCALE GENOMIC DNA]</scope>
    <source>
        <strain evidence="5 6">DSM 24629</strain>
    </source>
</reference>
<dbReference type="PRINTS" id="PR00502">
    <property type="entry name" value="NUDIXFAMILY"/>
</dbReference>
<dbReference type="InterPro" id="IPR020084">
    <property type="entry name" value="NUDIX_hydrolase_CS"/>
</dbReference>
<evidence type="ECO:0000313" key="5">
    <source>
        <dbReference type="EMBL" id="TCT15613.1"/>
    </source>
</evidence>
<sequence>MSEIFDIFIGTKENYNIPLIQREAVRGIILNNDKILMMVSSKNDHKLPGGGIESGETHYEALTREIKEETGFDCIGISKQVGKVFERKIDFFDSNYMFEMVSYYYICKLDKKKGKLELTESEKALGFKPVYIGIEEAIQANNEFILKYPEGVIWTKRENLVLEKILLNLDEIKNISVRL</sequence>
<dbReference type="Gene3D" id="3.90.79.10">
    <property type="entry name" value="Nucleoside Triphosphate Pyrophosphohydrolase"/>
    <property type="match status" value="1"/>
</dbReference>
<evidence type="ECO:0000256" key="3">
    <source>
        <dbReference type="RuleBase" id="RU003476"/>
    </source>
</evidence>
<dbReference type="InterPro" id="IPR020476">
    <property type="entry name" value="Nudix_hydrolase"/>
</dbReference>
<feature type="domain" description="Nudix hydrolase" evidence="4">
    <location>
        <begin position="20"/>
        <end position="179"/>
    </location>
</feature>
<proteinExistence type="inferred from homology"/>
<dbReference type="Pfam" id="PF00293">
    <property type="entry name" value="NUDIX"/>
    <property type="match status" value="1"/>
</dbReference>
<evidence type="ECO:0000313" key="6">
    <source>
        <dbReference type="Proteomes" id="UP000294902"/>
    </source>
</evidence>
<dbReference type="InterPro" id="IPR000086">
    <property type="entry name" value="NUDIX_hydrolase_dom"/>
</dbReference>
<dbReference type="PROSITE" id="PS00893">
    <property type="entry name" value="NUDIX_BOX"/>
    <property type="match status" value="1"/>
</dbReference>
<comment type="caution">
    <text evidence="5">The sequence shown here is derived from an EMBL/GenBank/DDBJ whole genome shotgun (WGS) entry which is preliminary data.</text>
</comment>